<evidence type="ECO:0000256" key="2">
    <source>
        <dbReference type="SAM" id="MobiDB-lite"/>
    </source>
</evidence>
<keyword evidence="1" id="KW-0175">Coiled coil</keyword>
<feature type="compositionally biased region" description="Polar residues" evidence="2">
    <location>
        <begin position="106"/>
        <end position="116"/>
    </location>
</feature>
<proteinExistence type="predicted"/>
<feature type="compositionally biased region" description="Pro residues" evidence="2">
    <location>
        <begin position="121"/>
        <end position="131"/>
    </location>
</feature>
<evidence type="ECO:0000256" key="1">
    <source>
        <dbReference type="SAM" id="Coils"/>
    </source>
</evidence>
<feature type="compositionally biased region" description="Polar residues" evidence="2">
    <location>
        <begin position="152"/>
        <end position="176"/>
    </location>
</feature>
<accession>A0ABD3EDJ9</accession>
<keyword evidence="4" id="KW-1185">Reference proteome</keyword>
<evidence type="ECO:0000313" key="4">
    <source>
        <dbReference type="Proteomes" id="UP001632038"/>
    </source>
</evidence>
<dbReference type="EMBL" id="JAVIJP010000007">
    <property type="protein sequence ID" value="KAL3651094.1"/>
    <property type="molecule type" value="Genomic_DNA"/>
</dbReference>
<dbReference type="Proteomes" id="UP001632038">
    <property type="component" value="Unassembled WGS sequence"/>
</dbReference>
<dbReference type="InterPro" id="IPR040321">
    <property type="entry name" value="SCD2-like"/>
</dbReference>
<comment type="caution">
    <text evidence="3">The sequence shown here is derived from an EMBL/GenBank/DDBJ whole genome shotgun (WGS) entry which is preliminary data.</text>
</comment>
<dbReference type="AlphaFoldDB" id="A0ABD3EDJ9"/>
<feature type="region of interest" description="Disordered" evidence="2">
    <location>
        <begin position="1"/>
        <end position="178"/>
    </location>
</feature>
<gene>
    <name evidence="3" type="ORF">CASFOL_007497</name>
</gene>
<dbReference type="PANTHER" id="PTHR31762:SF10">
    <property type="entry name" value="FAS-BINDING FACTOR-LIKE PROTEIN"/>
    <property type="match status" value="1"/>
</dbReference>
<feature type="compositionally biased region" description="Low complexity" evidence="2">
    <location>
        <begin position="90"/>
        <end position="105"/>
    </location>
</feature>
<organism evidence="3 4">
    <name type="scientific">Castilleja foliolosa</name>
    <dbReference type="NCBI Taxonomy" id="1961234"/>
    <lineage>
        <taxon>Eukaryota</taxon>
        <taxon>Viridiplantae</taxon>
        <taxon>Streptophyta</taxon>
        <taxon>Embryophyta</taxon>
        <taxon>Tracheophyta</taxon>
        <taxon>Spermatophyta</taxon>
        <taxon>Magnoliopsida</taxon>
        <taxon>eudicotyledons</taxon>
        <taxon>Gunneridae</taxon>
        <taxon>Pentapetalae</taxon>
        <taxon>asterids</taxon>
        <taxon>lamiids</taxon>
        <taxon>Lamiales</taxon>
        <taxon>Orobanchaceae</taxon>
        <taxon>Pedicularideae</taxon>
        <taxon>Castillejinae</taxon>
        <taxon>Castilleja</taxon>
    </lineage>
</organism>
<name>A0ABD3EDJ9_9LAMI</name>
<reference evidence="4" key="1">
    <citation type="journal article" date="2024" name="IScience">
        <title>Strigolactones Initiate the Formation of Haustorium-like Structures in Castilleja.</title>
        <authorList>
            <person name="Buerger M."/>
            <person name="Peterson D."/>
            <person name="Chory J."/>
        </authorList>
    </citation>
    <scope>NUCLEOTIDE SEQUENCE [LARGE SCALE GENOMIC DNA]</scope>
</reference>
<feature type="coiled-coil region" evidence="1">
    <location>
        <begin position="242"/>
        <end position="353"/>
    </location>
</feature>
<feature type="region of interest" description="Disordered" evidence="2">
    <location>
        <begin position="199"/>
        <end position="222"/>
    </location>
</feature>
<feature type="compositionally biased region" description="Acidic residues" evidence="2">
    <location>
        <begin position="42"/>
        <end position="52"/>
    </location>
</feature>
<sequence length="621" mass="68708">MSSPMNRHIRSGSTGISNMRKPQNTKAAAQRLARVMAHQSADDDDEEDDLLYDFDSAAPSTGIGLAGGRNARTRSPLSVRRSVEQPPKSIPVSVARPSAASSNSVDQPLSARSTSHLRPAQPKPVETPPPIHSSIAAARSSQPVDYAEEAQPPSSTRANAGGQSPSFSSTIEQPSSARLIGRPNLKVIKTAAMVPPTVPLSVKPIHGMSAPDSQPDKGRDKRLSLDFGTFKYKEPSGQQQSSSALQDELDMLQEENDSLLEKLRIAEERYEESESRTRQLEKQIASLGEGVSLEARLLSRKEAEIQKREAALKAATETYGGSSDEIATLRMEIETARDEATAALEQLHGVESEVKSLRITTQRMILTQEEMSQRFRKRLFSRGVGSQGAGVYAFATRILADISGARYEYWSSLASRPVEVILAAGKKAKDEKYSQTNNDLEERENVLNAADEISNRPNVESMLLVERGLRELTSLKVEEAIAISMAQKRRPTLVKSSLTDELRLPIEGQNFAEAFELSPDEAEDVLLKQAWLLYIWRRAKNLGLEPDIAEERLQAWITQANKQPNSQDAVDGSVTTKVVIRESRHQDLIRILYDPVLSFDDERVFARTVRDETTRLRAKVF</sequence>
<evidence type="ECO:0000313" key="3">
    <source>
        <dbReference type="EMBL" id="KAL3651094.1"/>
    </source>
</evidence>
<feature type="compositionally biased region" description="Polar residues" evidence="2">
    <location>
        <begin position="1"/>
        <end position="27"/>
    </location>
</feature>
<protein>
    <submittedName>
        <fullName evidence="3">Uncharacterized protein</fullName>
    </submittedName>
</protein>
<dbReference type="PANTHER" id="PTHR31762">
    <property type="entry name" value="FAS-BINDING FACTOR-LIKE PROTEIN"/>
    <property type="match status" value="1"/>
</dbReference>